<dbReference type="STRING" id="578462.A0A0L0SSI2"/>
<evidence type="ECO:0000256" key="3">
    <source>
        <dbReference type="SAM" id="MobiDB-lite"/>
    </source>
</evidence>
<dbReference type="VEuPathDB" id="FungiDB:AMAG_10977"/>
<accession>A0A0L0SSI2</accession>
<dbReference type="GO" id="GO:0043248">
    <property type="term" value="P:proteasome assembly"/>
    <property type="evidence" value="ECO:0007669"/>
    <property type="project" value="InterPro"/>
</dbReference>
<gene>
    <name evidence="4" type="ORF">AMAG_10977</name>
</gene>
<evidence type="ECO:0008006" key="6">
    <source>
        <dbReference type="Google" id="ProtNLM"/>
    </source>
</evidence>
<organism evidence="4 5">
    <name type="scientific">Allomyces macrogynus (strain ATCC 38327)</name>
    <name type="common">Allomyces javanicus var. macrogynus</name>
    <dbReference type="NCBI Taxonomy" id="578462"/>
    <lineage>
        <taxon>Eukaryota</taxon>
        <taxon>Fungi</taxon>
        <taxon>Fungi incertae sedis</taxon>
        <taxon>Blastocladiomycota</taxon>
        <taxon>Blastocladiomycetes</taxon>
        <taxon>Blastocladiales</taxon>
        <taxon>Blastocladiaceae</taxon>
        <taxon>Allomyces</taxon>
    </lineage>
</organism>
<feature type="region of interest" description="Disordered" evidence="3">
    <location>
        <begin position="1"/>
        <end position="25"/>
    </location>
</feature>
<name>A0A0L0SSI2_ALLM3</name>
<dbReference type="eggNOG" id="KOG3061">
    <property type="taxonomic scope" value="Eukaryota"/>
</dbReference>
<comment type="similarity">
    <text evidence="2">Belongs to the POMP/UMP1 family.</text>
</comment>
<evidence type="ECO:0000256" key="1">
    <source>
        <dbReference type="ARBA" id="ARBA00023186"/>
    </source>
</evidence>
<dbReference type="OrthoDB" id="15001at2759"/>
<reference evidence="5" key="2">
    <citation type="submission" date="2009-11" db="EMBL/GenBank/DDBJ databases">
        <title>The Genome Sequence of Allomyces macrogynus strain ATCC 38327.</title>
        <authorList>
            <consortium name="The Broad Institute Genome Sequencing Platform"/>
            <person name="Russ C."/>
            <person name="Cuomo C."/>
            <person name="Shea T."/>
            <person name="Young S.K."/>
            <person name="Zeng Q."/>
            <person name="Koehrsen M."/>
            <person name="Haas B."/>
            <person name="Borodovsky M."/>
            <person name="Guigo R."/>
            <person name="Alvarado L."/>
            <person name="Berlin A."/>
            <person name="Borenstein D."/>
            <person name="Chen Z."/>
            <person name="Engels R."/>
            <person name="Freedman E."/>
            <person name="Gellesch M."/>
            <person name="Goldberg J."/>
            <person name="Griggs A."/>
            <person name="Gujja S."/>
            <person name="Heiman D."/>
            <person name="Hepburn T."/>
            <person name="Howarth C."/>
            <person name="Jen D."/>
            <person name="Larson L."/>
            <person name="Lewis B."/>
            <person name="Mehta T."/>
            <person name="Park D."/>
            <person name="Pearson M."/>
            <person name="Roberts A."/>
            <person name="Saif S."/>
            <person name="Shenoy N."/>
            <person name="Sisk P."/>
            <person name="Stolte C."/>
            <person name="Sykes S."/>
            <person name="Walk T."/>
            <person name="White J."/>
            <person name="Yandava C."/>
            <person name="Burger G."/>
            <person name="Gray M.W."/>
            <person name="Holland P.W.H."/>
            <person name="King N."/>
            <person name="Lang F.B.F."/>
            <person name="Roger A.J."/>
            <person name="Ruiz-Trillo I."/>
            <person name="Lander E."/>
            <person name="Nusbaum C."/>
        </authorList>
    </citation>
    <scope>NUCLEOTIDE SEQUENCE [LARGE SCALE GENOMIC DNA]</scope>
    <source>
        <strain evidence="5">ATCC 38327</strain>
    </source>
</reference>
<evidence type="ECO:0000313" key="4">
    <source>
        <dbReference type="EMBL" id="KNE65335.1"/>
    </source>
</evidence>
<dbReference type="GO" id="GO:0005737">
    <property type="term" value="C:cytoplasm"/>
    <property type="evidence" value="ECO:0007669"/>
    <property type="project" value="TreeGrafter"/>
</dbReference>
<dbReference type="GO" id="GO:0005634">
    <property type="term" value="C:nucleus"/>
    <property type="evidence" value="ECO:0007669"/>
    <property type="project" value="TreeGrafter"/>
</dbReference>
<dbReference type="EMBL" id="GG745347">
    <property type="protein sequence ID" value="KNE65335.1"/>
    <property type="molecule type" value="Genomic_DNA"/>
</dbReference>
<keyword evidence="5" id="KW-1185">Reference proteome</keyword>
<dbReference type="PANTHER" id="PTHR12828:SF3">
    <property type="entry name" value="PROTEASOME MATURATION PROTEIN"/>
    <property type="match status" value="1"/>
</dbReference>
<evidence type="ECO:0000313" key="5">
    <source>
        <dbReference type="Proteomes" id="UP000054350"/>
    </source>
</evidence>
<dbReference type="InterPro" id="IPR008012">
    <property type="entry name" value="Ump1"/>
</dbReference>
<dbReference type="Proteomes" id="UP000054350">
    <property type="component" value="Unassembled WGS sequence"/>
</dbReference>
<reference evidence="4 5" key="1">
    <citation type="submission" date="2009-11" db="EMBL/GenBank/DDBJ databases">
        <title>Annotation of Allomyces macrogynus ATCC 38327.</title>
        <authorList>
            <consortium name="The Broad Institute Genome Sequencing Platform"/>
            <person name="Russ C."/>
            <person name="Cuomo C."/>
            <person name="Burger G."/>
            <person name="Gray M.W."/>
            <person name="Holland P.W.H."/>
            <person name="King N."/>
            <person name="Lang F.B.F."/>
            <person name="Roger A.J."/>
            <person name="Ruiz-Trillo I."/>
            <person name="Young S.K."/>
            <person name="Zeng Q."/>
            <person name="Gargeya S."/>
            <person name="Fitzgerald M."/>
            <person name="Haas B."/>
            <person name="Abouelleil A."/>
            <person name="Alvarado L."/>
            <person name="Arachchi H.M."/>
            <person name="Berlin A."/>
            <person name="Chapman S.B."/>
            <person name="Gearin G."/>
            <person name="Goldberg J."/>
            <person name="Griggs A."/>
            <person name="Gujja S."/>
            <person name="Hansen M."/>
            <person name="Heiman D."/>
            <person name="Howarth C."/>
            <person name="Larimer J."/>
            <person name="Lui A."/>
            <person name="MacDonald P.J.P."/>
            <person name="McCowen C."/>
            <person name="Montmayeur A."/>
            <person name="Murphy C."/>
            <person name="Neiman D."/>
            <person name="Pearson M."/>
            <person name="Priest M."/>
            <person name="Roberts A."/>
            <person name="Saif S."/>
            <person name="Shea T."/>
            <person name="Sisk P."/>
            <person name="Stolte C."/>
            <person name="Sykes S."/>
            <person name="Wortman J."/>
            <person name="Nusbaum C."/>
            <person name="Birren B."/>
        </authorList>
    </citation>
    <scope>NUCLEOTIDE SEQUENCE [LARGE SCALE GENOMIC DNA]</scope>
    <source>
        <strain evidence="4 5">ATCC 38327</strain>
    </source>
</reference>
<dbReference type="Pfam" id="PF05348">
    <property type="entry name" value="UMP1"/>
    <property type="match status" value="1"/>
</dbReference>
<protein>
    <recommendedName>
        <fullName evidence="6">Proteasome maturation protein</fullName>
    </recommendedName>
</protein>
<dbReference type="AlphaFoldDB" id="A0A0L0SSI2"/>
<dbReference type="PANTHER" id="PTHR12828">
    <property type="entry name" value="PROTEASOME MATURATION PROTEIN UMP1"/>
    <property type="match status" value="1"/>
</dbReference>
<keyword evidence="1" id="KW-0143">Chaperone</keyword>
<proteinExistence type="inferred from homology"/>
<dbReference type="OMA" id="MSMRIVP"/>
<sequence>MSSTQHSLRLVPGSSATDGTHALPNSHAEYGVVDTLRYGLASVKQQVSAHHPLERVLAQAEDLQFQRTLALQRTVYGLHAPLRLQKERTLVNLKPAIPGMPSRNLALEVLSGKDETLDVEDFLGAQDNVEDIDFHAAMERKLGIQL</sequence>
<evidence type="ECO:0000256" key="2">
    <source>
        <dbReference type="ARBA" id="ARBA00043974"/>
    </source>
</evidence>